<evidence type="ECO:0000313" key="1">
    <source>
        <dbReference type="EMBL" id="EGG02816.1"/>
    </source>
</evidence>
<reference evidence="2" key="1">
    <citation type="journal article" date="2011" name="Proc. Natl. Acad. Sci. U.S.A.">
        <title>Obligate biotrophy features unraveled by the genomic analysis of rust fungi.</title>
        <authorList>
            <person name="Duplessis S."/>
            <person name="Cuomo C.A."/>
            <person name="Lin Y.-C."/>
            <person name="Aerts A."/>
            <person name="Tisserant E."/>
            <person name="Veneault-Fourrey C."/>
            <person name="Joly D.L."/>
            <person name="Hacquard S."/>
            <person name="Amselem J."/>
            <person name="Cantarel B.L."/>
            <person name="Chiu R."/>
            <person name="Coutinho P.M."/>
            <person name="Feau N."/>
            <person name="Field M."/>
            <person name="Frey P."/>
            <person name="Gelhaye E."/>
            <person name="Goldberg J."/>
            <person name="Grabherr M.G."/>
            <person name="Kodira C.D."/>
            <person name="Kohler A."/>
            <person name="Kuees U."/>
            <person name="Lindquist E.A."/>
            <person name="Lucas S.M."/>
            <person name="Mago R."/>
            <person name="Mauceli E."/>
            <person name="Morin E."/>
            <person name="Murat C."/>
            <person name="Pangilinan J.L."/>
            <person name="Park R."/>
            <person name="Pearson M."/>
            <person name="Quesneville H."/>
            <person name="Rouhier N."/>
            <person name="Sakthikumar S."/>
            <person name="Salamov A.A."/>
            <person name="Schmutz J."/>
            <person name="Selles B."/>
            <person name="Shapiro H."/>
            <person name="Tanguay P."/>
            <person name="Tuskan G.A."/>
            <person name="Henrissat B."/>
            <person name="Van de Peer Y."/>
            <person name="Rouze P."/>
            <person name="Ellis J.G."/>
            <person name="Dodds P.N."/>
            <person name="Schein J.E."/>
            <person name="Zhong S."/>
            <person name="Hamelin R.C."/>
            <person name="Grigoriev I.V."/>
            <person name="Szabo L.J."/>
            <person name="Martin F."/>
        </authorList>
    </citation>
    <scope>NUCLEOTIDE SEQUENCE [LARGE SCALE GENOMIC DNA]</scope>
    <source>
        <strain evidence="2">98AG31 / pathotype 3-4-7</strain>
    </source>
</reference>
<sequence>MNADALITSLNSHHILNYTGTMESLSGIKRYKQMPLHCKGIFDCSDEIIGFRRGGGSRVVYRLEAVFKGGLITRIPFAIIDESGDEMLRVSQRYIMEGVIAMDNFTAQQRLFLNQNSVSAINRECLATKSLEDELTFWGKGIVLSNYRASSESGTEDFNVACVEHRQWDMVVRVFS</sequence>
<dbReference type="KEGG" id="mlr:MELLADRAFT_109888"/>
<dbReference type="HOGENOM" id="CLU_1525499_0_0_1"/>
<dbReference type="AlphaFoldDB" id="F4RXY9"/>
<organism evidence="2">
    <name type="scientific">Melampsora larici-populina (strain 98AG31 / pathotype 3-4-7)</name>
    <name type="common">Poplar leaf rust fungus</name>
    <dbReference type="NCBI Taxonomy" id="747676"/>
    <lineage>
        <taxon>Eukaryota</taxon>
        <taxon>Fungi</taxon>
        <taxon>Dikarya</taxon>
        <taxon>Basidiomycota</taxon>
        <taxon>Pucciniomycotina</taxon>
        <taxon>Pucciniomycetes</taxon>
        <taxon>Pucciniales</taxon>
        <taxon>Melampsoraceae</taxon>
        <taxon>Melampsora</taxon>
    </lineage>
</organism>
<proteinExistence type="predicted"/>
<gene>
    <name evidence="1" type="ORF">MELLADRAFT_109888</name>
</gene>
<dbReference type="GeneID" id="18923901"/>
<accession>F4RXY9</accession>
<evidence type="ECO:0000313" key="2">
    <source>
        <dbReference type="Proteomes" id="UP000001072"/>
    </source>
</evidence>
<dbReference type="VEuPathDB" id="FungiDB:MELLADRAFT_109888"/>
<dbReference type="EMBL" id="GL883128">
    <property type="protein sequence ID" value="EGG02816.1"/>
    <property type="molecule type" value="Genomic_DNA"/>
</dbReference>
<keyword evidence="2" id="KW-1185">Reference proteome</keyword>
<dbReference type="RefSeq" id="XP_007413929.1">
    <property type="nucleotide sequence ID" value="XM_007413867.1"/>
</dbReference>
<name>F4RXY9_MELLP</name>
<dbReference type="InParanoid" id="F4RXY9"/>
<protein>
    <submittedName>
        <fullName evidence="1">Uncharacterized protein</fullName>
    </submittedName>
</protein>
<dbReference type="Proteomes" id="UP000001072">
    <property type="component" value="Unassembled WGS sequence"/>
</dbReference>